<dbReference type="InterPro" id="IPR003961">
    <property type="entry name" value="FN3_dom"/>
</dbReference>
<keyword evidence="5" id="KW-1185">Reference proteome</keyword>
<dbReference type="Gene3D" id="2.60.40.10">
    <property type="entry name" value="Immunoglobulins"/>
    <property type="match status" value="1"/>
</dbReference>
<dbReference type="EMBL" id="JADPUN010000422">
    <property type="protein sequence ID" value="MBF9135300.1"/>
    <property type="molecule type" value="Genomic_DNA"/>
</dbReference>
<name>A0ABS0HA50_9ACTN</name>
<evidence type="ECO:0000256" key="2">
    <source>
        <dbReference type="ARBA" id="ARBA00023326"/>
    </source>
</evidence>
<evidence type="ECO:0000313" key="4">
    <source>
        <dbReference type="EMBL" id="MBF9135300.1"/>
    </source>
</evidence>
<proteinExistence type="predicted"/>
<dbReference type="Pfam" id="PF00041">
    <property type="entry name" value="fn3"/>
    <property type="match status" value="1"/>
</dbReference>
<dbReference type="InterPro" id="IPR036116">
    <property type="entry name" value="FN3_sf"/>
</dbReference>
<gene>
    <name evidence="4" type="ORF">I0C86_41350</name>
</gene>
<evidence type="ECO:0000259" key="3">
    <source>
        <dbReference type="PROSITE" id="PS50853"/>
    </source>
</evidence>
<feature type="domain" description="Fibronectin type-III" evidence="3">
    <location>
        <begin position="26"/>
        <end position="118"/>
    </location>
</feature>
<keyword evidence="1" id="KW-0326">Glycosidase</keyword>
<keyword evidence="2" id="KW-0624">Polysaccharide degradation</keyword>
<organism evidence="4 5">
    <name type="scientific">Plantactinospora alkalitolerans</name>
    <dbReference type="NCBI Taxonomy" id="2789879"/>
    <lineage>
        <taxon>Bacteria</taxon>
        <taxon>Bacillati</taxon>
        <taxon>Actinomycetota</taxon>
        <taxon>Actinomycetes</taxon>
        <taxon>Micromonosporales</taxon>
        <taxon>Micromonosporaceae</taxon>
        <taxon>Plantactinospora</taxon>
    </lineage>
</organism>
<comment type="caution">
    <text evidence="4">The sequence shown here is derived from an EMBL/GenBank/DDBJ whole genome shotgun (WGS) entry which is preliminary data.</text>
</comment>
<protein>
    <submittedName>
        <fullName evidence="4">Fibronectin type III domain-containing protein</fullName>
    </submittedName>
</protein>
<dbReference type="PROSITE" id="PS50853">
    <property type="entry name" value="FN3"/>
    <property type="match status" value="1"/>
</dbReference>
<dbReference type="Proteomes" id="UP000638560">
    <property type="component" value="Unassembled WGS sequence"/>
</dbReference>
<evidence type="ECO:0000313" key="5">
    <source>
        <dbReference type="Proteomes" id="UP000638560"/>
    </source>
</evidence>
<dbReference type="RefSeq" id="WP_196206756.1">
    <property type="nucleotide sequence ID" value="NZ_JADPUN010000422.1"/>
</dbReference>
<reference evidence="4 5" key="1">
    <citation type="submission" date="2020-11" db="EMBL/GenBank/DDBJ databases">
        <title>A novel isolate from a Black sea contaminated sediment with potential to produce alkanes: Plantactinospora alkalitolerans sp. nov.</title>
        <authorList>
            <person name="Carro L."/>
            <person name="Veyisoglu A."/>
            <person name="Guven K."/>
            <person name="Schumann P."/>
            <person name="Klenk H.-P."/>
            <person name="Sahin N."/>
        </authorList>
    </citation>
    <scope>NUCLEOTIDE SEQUENCE [LARGE SCALE GENOMIC DNA]</scope>
    <source>
        <strain evidence="4 5">S1510</strain>
    </source>
</reference>
<sequence length="498" mass="54037">MSQVRVWSGPTTHWRVMSGGVPSLRAPGPARQVAVAESSGQLTVTWLPPYDNGGTPLLGYTITIEPDDAPGQSLDSTDLTWTFVGLENGVAYTVSLTALNEAGFGEEAEVLATPSGEWVIGSIGPIVGAPAGWGGSTLTPNGRGYWGATTPPPGVTNGYQLGATYCGVLPVLTAQGKTYDDLHVLDASSVGTFIDAKGLPSGTVTHDPVTGNTFLNITRRGALVQYIDIVGSVSIRAENVTFRYNRIDSRLIEGKGKYMLSTRDDFPGAVISYCEFIAGFAISAIIPPYGQFTARYLDCWNISNDAIKTGTNCLVEFCWTHHLKKAPGAHADSHQITAGHNTAVRFCRFDMWNGNESDEVPQITDFANAATIVGHMTGDSSWHAFHDNYCDGSNIHMRAGVESPQTVSRGTFYTTYYSYRRNRFGLRFYGLPAYILSGTDPTTVVERETNVWHVSGQTFHRSVSGGVTTWFYSYVVTEGESVFDWESDHFGVWTPPTP</sequence>
<evidence type="ECO:0000256" key="1">
    <source>
        <dbReference type="ARBA" id="ARBA00023295"/>
    </source>
</evidence>
<dbReference type="SMART" id="SM00060">
    <property type="entry name" value="FN3"/>
    <property type="match status" value="1"/>
</dbReference>
<dbReference type="CDD" id="cd00063">
    <property type="entry name" value="FN3"/>
    <property type="match status" value="1"/>
</dbReference>
<dbReference type="SUPFAM" id="SSF49265">
    <property type="entry name" value="Fibronectin type III"/>
    <property type="match status" value="1"/>
</dbReference>
<dbReference type="InterPro" id="IPR013783">
    <property type="entry name" value="Ig-like_fold"/>
</dbReference>
<keyword evidence="2" id="KW-0119">Carbohydrate metabolism</keyword>
<keyword evidence="1" id="KW-0378">Hydrolase</keyword>
<accession>A0ABS0HA50</accession>